<sequence length="87" mass="8660">MGSFTRAPLVMALQSAAPAEADCFRSAILISDGIGSAVSIALTAIVFVGLAPFGGVWQFVGCFALAAAIGLFAVVTRGRTSVASPAA</sequence>
<dbReference type="RefSeq" id="WP_179579195.1">
    <property type="nucleotide sequence ID" value="NZ_JACCFM010000001.1"/>
</dbReference>
<protein>
    <submittedName>
        <fullName evidence="2">High-affinity Fe2+/Pb2+ permease</fullName>
    </submittedName>
</protein>
<name>A0A7Z0EFK8_9MICO</name>
<dbReference type="EMBL" id="JACCFM010000001">
    <property type="protein sequence ID" value="NYJ20608.1"/>
    <property type="molecule type" value="Genomic_DNA"/>
</dbReference>
<keyword evidence="1" id="KW-1133">Transmembrane helix</keyword>
<gene>
    <name evidence="2" type="ORF">HNR05_002399</name>
</gene>
<keyword evidence="1" id="KW-0812">Transmembrane</keyword>
<proteinExistence type="predicted"/>
<accession>A0A7Z0EFK8</accession>
<keyword evidence="1" id="KW-0472">Membrane</keyword>
<keyword evidence="3" id="KW-1185">Reference proteome</keyword>
<dbReference type="Proteomes" id="UP000537260">
    <property type="component" value="Unassembled WGS sequence"/>
</dbReference>
<evidence type="ECO:0000256" key="1">
    <source>
        <dbReference type="SAM" id="Phobius"/>
    </source>
</evidence>
<comment type="caution">
    <text evidence="2">The sequence shown here is derived from an EMBL/GenBank/DDBJ whole genome shotgun (WGS) entry which is preliminary data.</text>
</comment>
<organism evidence="2 3">
    <name type="scientific">Glaciibacter psychrotolerans</name>
    <dbReference type="NCBI Taxonomy" id="670054"/>
    <lineage>
        <taxon>Bacteria</taxon>
        <taxon>Bacillati</taxon>
        <taxon>Actinomycetota</taxon>
        <taxon>Actinomycetes</taxon>
        <taxon>Micrococcales</taxon>
        <taxon>Microbacteriaceae</taxon>
        <taxon>Glaciibacter</taxon>
    </lineage>
</organism>
<dbReference type="AlphaFoldDB" id="A0A7Z0EFK8"/>
<reference evidence="2 3" key="1">
    <citation type="submission" date="2020-07" db="EMBL/GenBank/DDBJ databases">
        <title>Sequencing the genomes of 1000 actinobacteria strains.</title>
        <authorList>
            <person name="Klenk H.-P."/>
        </authorList>
    </citation>
    <scope>NUCLEOTIDE SEQUENCE [LARGE SCALE GENOMIC DNA]</scope>
    <source>
        <strain evidence="2 3">LI1</strain>
    </source>
</reference>
<evidence type="ECO:0000313" key="2">
    <source>
        <dbReference type="EMBL" id="NYJ20608.1"/>
    </source>
</evidence>
<evidence type="ECO:0000313" key="3">
    <source>
        <dbReference type="Proteomes" id="UP000537260"/>
    </source>
</evidence>
<feature type="transmembrane region" description="Helical" evidence="1">
    <location>
        <begin position="56"/>
        <end position="75"/>
    </location>
</feature>
<feature type="transmembrane region" description="Helical" evidence="1">
    <location>
        <begin position="27"/>
        <end position="50"/>
    </location>
</feature>